<dbReference type="GO" id="GO:0003700">
    <property type="term" value="F:DNA-binding transcription factor activity"/>
    <property type="evidence" value="ECO:0007669"/>
    <property type="project" value="InterPro"/>
</dbReference>
<dbReference type="AlphaFoldDB" id="A0A426DFP3"/>
<sequence length="487" mass="55108">MIDMASILNSKEHVNMEVKAAGKGIPNSIWETYSSFANTFGGTIILGIEEDKTTKEFIPRGIQYPQQMLSDIWNTLNNRQKVNTNILLDHHVYHTGYKGMTFIVIEVPRADRRDKPVYVGQDMFRGTFRRNHEGDYHCSAEEVKSMLRDQADTTQDALVLENLLIGDLNQESVHRYRILFNNLKPDHIWSKLGDEEFLLKIGAARKSQNDGRIHPTLGGLIFFGDFITITDELPNYFLDYRERLSGDTRWSDRVSSGDGTWSGNIFDFYYKVIDRLTADVKKPFKLDSNLLRIDDTPIHKSLRECLANALIHADFYGRRGIVIDKEFRKITIANPGTFRISIDEAIAGGISDARNGRIFNMFALINVGERSGTGICDVYHVWDENGFKKPSFVETVDPDRVVLTLQIETDGNPDGNDGNLDGNDGYLTQNEMLVLQVITQNPGLSAAKIGSQIGISKPSVERVLRSLKDKGQIRREGSTRGKWIILK</sequence>
<accession>A0A426DFP3</accession>
<dbReference type="Pfam" id="PF04326">
    <property type="entry name" value="SLFN_AlbA_2"/>
    <property type="match status" value="1"/>
</dbReference>
<dbReference type="InterPro" id="IPR000835">
    <property type="entry name" value="HTH_MarR-typ"/>
</dbReference>
<reference evidence="3" key="1">
    <citation type="submission" date="2018-10" db="EMBL/GenBank/DDBJ databases">
        <title>Schaedlerella arabinophila gen. nov. sp. nov., isolated from the mouse intestinal tract and comparative analysis with the genome of the closely related altered Schaedler flora strain ASF502.</title>
        <authorList>
            <person name="Miyake S."/>
            <person name="Soh M."/>
            <person name="Seedorf H."/>
        </authorList>
    </citation>
    <scope>NUCLEOTIDE SEQUENCE [LARGE SCALE GENOMIC DNA]</scope>
    <source>
        <strain evidence="3">DSM 106076</strain>
    </source>
</reference>
<dbReference type="Gene3D" id="3.30.565.60">
    <property type="match status" value="1"/>
</dbReference>
<dbReference type="InterPro" id="IPR036390">
    <property type="entry name" value="WH_DNA-bd_sf"/>
</dbReference>
<gene>
    <name evidence="3" type="ORF">EBB54_10210</name>
</gene>
<dbReference type="InterPro" id="IPR038461">
    <property type="entry name" value="Schlafen_AlbA_2_dom_sf"/>
</dbReference>
<dbReference type="InterPro" id="IPR036388">
    <property type="entry name" value="WH-like_DNA-bd_sf"/>
</dbReference>
<feature type="domain" description="Schlafen AlbA-2" evidence="2">
    <location>
        <begin position="15"/>
        <end position="128"/>
    </location>
</feature>
<comment type="caution">
    <text evidence="3">The sequence shown here is derived from an EMBL/GenBank/DDBJ whole genome shotgun (WGS) entry which is preliminary data.</text>
</comment>
<organism evidence="3 4">
    <name type="scientific">Schaedlerella arabinosiphila</name>
    <dbReference type="NCBI Taxonomy" id="2044587"/>
    <lineage>
        <taxon>Bacteria</taxon>
        <taxon>Bacillati</taxon>
        <taxon>Bacillota</taxon>
        <taxon>Clostridia</taxon>
        <taxon>Lachnospirales</taxon>
        <taxon>Lachnospiraceae</taxon>
        <taxon>Schaedlerella</taxon>
    </lineage>
</organism>
<dbReference type="EMBL" id="RHJS01000002">
    <property type="protein sequence ID" value="RRK31697.1"/>
    <property type="molecule type" value="Genomic_DNA"/>
</dbReference>
<dbReference type="SUPFAM" id="SSF46785">
    <property type="entry name" value="Winged helix' DNA-binding domain"/>
    <property type="match status" value="1"/>
</dbReference>
<evidence type="ECO:0000259" key="1">
    <source>
        <dbReference type="Pfam" id="PF01047"/>
    </source>
</evidence>
<evidence type="ECO:0000259" key="2">
    <source>
        <dbReference type="Pfam" id="PF04326"/>
    </source>
</evidence>
<evidence type="ECO:0000313" key="4">
    <source>
        <dbReference type="Proteomes" id="UP000274920"/>
    </source>
</evidence>
<dbReference type="RefSeq" id="WP_125127327.1">
    <property type="nucleotide sequence ID" value="NZ_RHJS01000002.1"/>
</dbReference>
<dbReference type="PANTHER" id="PTHR30595:SF6">
    <property type="entry name" value="SCHLAFEN ALBA-2 DOMAIN-CONTAINING PROTEIN"/>
    <property type="match status" value="1"/>
</dbReference>
<feature type="domain" description="HTH marR-type" evidence="1">
    <location>
        <begin position="427"/>
        <end position="479"/>
    </location>
</feature>
<dbReference type="Pfam" id="PF01047">
    <property type="entry name" value="MarR"/>
    <property type="match status" value="1"/>
</dbReference>
<protein>
    <submittedName>
        <fullName evidence="3">MarR family transcriptional regulator</fullName>
    </submittedName>
</protein>
<evidence type="ECO:0000313" key="3">
    <source>
        <dbReference type="EMBL" id="RRK31697.1"/>
    </source>
</evidence>
<keyword evidence="4" id="KW-1185">Reference proteome</keyword>
<dbReference type="InterPro" id="IPR007421">
    <property type="entry name" value="Schlafen_AlbA_2_dom"/>
</dbReference>
<dbReference type="InterPro" id="IPR038475">
    <property type="entry name" value="RecG_C_sf"/>
</dbReference>
<proteinExistence type="predicted"/>
<name>A0A426DFP3_9FIRM</name>
<dbReference type="Gene3D" id="3.30.950.30">
    <property type="entry name" value="Schlafen, AAA domain"/>
    <property type="match status" value="1"/>
</dbReference>
<dbReference type="Proteomes" id="UP000274920">
    <property type="component" value="Unassembled WGS sequence"/>
</dbReference>
<dbReference type="Gene3D" id="1.10.10.10">
    <property type="entry name" value="Winged helix-like DNA-binding domain superfamily/Winged helix DNA-binding domain"/>
    <property type="match status" value="1"/>
</dbReference>
<dbReference type="Pfam" id="PF13749">
    <property type="entry name" value="HATPase_c_4"/>
    <property type="match status" value="1"/>
</dbReference>
<dbReference type="PANTHER" id="PTHR30595">
    <property type="entry name" value="GLPR-RELATED TRANSCRIPTIONAL REPRESSOR"/>
    <property type="match status" value="1"/>
</dbReference>